<gene>
    <name evidence="1" type="ORF">AW09_002174</name>
</gene>
<proteinExistence type="predicted"/>
<name>A0A080LVK2_9PROT</name>
<dbReference type="Gene3D" id="1.10.10.10">
    <property type="entry name" value="Winged helix-like DNA-binding domain superfamily/Winged helix DNA-binding domain"/>
    <property type="match status" value="1"/>
</dbReference>
<evidence type="ECO:0000313" key="1">
    <source>
        <dbReference type="EMBL" id="KFB72638.1"/>
    </source>
</evidence>
<accession>A0A080LVK2</accession>
<comment type="caution">
    <text evidence="1">The sequence shown here is derived from an EMBL/GenBank/DDBJ whole genome shotgun (WGS) entry which is preliminary data.</text>
</comment>
<dbReference type="AlphaFoldDB" id="A0A080LVK2"/>
<reference evidence="1 2" key="1">
    <citation type="submission" date="2014-02" db="EMBL/GenBank/DDBJ databases">
        <title>Expanding our view of genomic diversity in Candidatus Accumulibacter clades.</title>
        <authorList>
            <person name="Skennerton C.T."/>
            <person name="Barr J.J."/>
            <person name="Slater F.R."/>
            <person name="Bond P.L."/>
            <person name="Tyson G.W."/>
        </authorList>
    </citation>
    <scope>NUCLEOTIDE SEQUENCE [LARGE SCALE GENOMIC DNA]</scope>
    <source>
        <strain evidence="2">BA-91</strain>
    </source>
</reference>
<organism evidence="1 2">
    <name type="scientific">Candidatus Accumulibacter phosphatis</name>
    <dbReference type="NCBI Taxonomy" id="327160"/>
    <lineage>
        <taxon>Bacteria</taxon>
        <taxon>Pseudomonadati</taxon>
        <taxon>Pseudomonadota</taxon>
        <taxon>Betaproteobacteria</taxon>
        <taxon>Candidatus Accumulibacter</taxon>
    </lineage>
</organism>
<evidence type="ECO:0000313" key="2">
    <source>
        <dbReference type="Proteomes" id="UP000020077"/>
    </source>
</evidence>
<dbReference type="Proteomes" id="UP000020077">
    <property type="component" value="Unassembled WGS sequence"/>
</dbReference>
<sequence length="84" mass="8924">MQCALREVLGRQLASLPPKDAEVLRTRFGLNDGDANKIGKLKSVIASAAIRPAGYRIPGITGSADVLPAASRCSWAFRPRHAPA</sequence>
<dbReference type="EMBL" id="JDVG02000360">
    <property type="protein sequence ID" value="KFB72638.1"/>
    <property type="molecule type" value="Genomic_DNA"/>
</dbReference>
<dbReference type="InterPro" id="IPR036388">
    <property type="entry name" value="WH-like_DNA-bd_sf"/>
</dbReference>
<protein>
    <submittedName>
        <fullName evidence="1">Uncharacterized protein</fullName>
    </submittedName>
</protein>